<evidence type="ECO:0000313" key="2">
    <source>
        <dbReference type="Proteomes" id="UP000218887"/>
    </source>
</evidence>
<gene>
    <name evidence="1" type="ORF">CIL05_17060</name>
</gene>
<sequence>MKINRFIGSSYFFISDLIIHLMLLFLLFEAPAVTNKPLQGSVDQQDVLKWLEINRNDIIKVWNRCNTEGVSLIKFPLYTRRC</sequence>
<comment type="caution">
    <text evidence="1">The sequence shown here is derived from an EMBL/GenBank/DDBJ whole genome shotgun (WGS) entry which is preliminary data.</text>
</comment>
<protein>
    <submittedName>
        <fullName evidence="1">Uncharacterized protein</fullName>
    </submittedName>
</protein>
<dbReference type="EMBL" id="NPOA01000013">
    <property type="protein sequence ID" value="PAV28344.1"/>
    <property type="molecule type" value="Genomic_DNA"/>
</dbReference>
<reference evidence="1 2" key="1">
    <citation type="submission" date="2017-08" db="EMBL/GenBank/DDBJ databases">
        <title>Virgibacillus indicus sp. nov. and Virgibacillus profoundi sp. nov, two moderately halophilic bacteria isolated from marine sediment by using the Microfluidic Streak Plate.</title>
        <authorList>
            <person name="Xu B."/>
            <person name="Hu B."/>
            <person name="Wang J."/>
            <person name="Zhu Y."/>
            <person name="Huang L."/>
            <person name="Du W."/>
            <person name="Huang Y."/>
        </authorList>
    </citation>
    <scope>NUCLEOTIDE SEQUENCE [LARGE SCALE GENOMIC DNA]</scope>
    <source>
        <strain evidence="1 2">IO3-P3-H5</strain>
    </source>
</reference>
<organism evidence="1 2">
    <name type="scientific">Virgibacillus profundi</name>
    <dbReference type="NCBI Taxonomy" id="2024555"/>
    <lineage>
        <taxon>Bacteria</taxon>
        <taxon>Bacillati</taxon>
        <taxon>Bacillota</taxon>
        <taxon>Bacilli</taxon>
        <taxon>Bacillales</taxon>
        <taxon>Bacillaceae</taxon>
        <taxon>Virgibacillus</taxon>
    </lineage>
</organism>
<evidence type="ECO:0000313" key="1">
    <source>
        <dbReference type="EMBL" id="PAV28344.1"/>
    </source>
</evidence>
<keyword evidence="2" id="KW-1185">Reference proteome</keyword>
<dbReference type="AlphaFoldDB" id="A0A2A2IAN2"/>
<accession>A0A2A2IAN2</accession>
<name>A0A2A2IAN2_9BACI</name>
<proteinExistence type="predicted"/>
<dbReference type="Proteomes" id="UP000218887">
    <property type="component" value="Unassembled WGS sequence"/>
</dbReference>